<name>A0A0V1HNB0_9BILA</name>
<comment type="similarity">
    <text evidence="2">Belongs to the histone H3 family.</text>
</comment>
<dbReference type="SMART" id="SM00428">
    <property type="entry name" value="H3"/>
    <property type="match status" value="1"/>
</dbReference>
<dbReference type="SUPFAM" id="SSF47113">
    <property type="entry name" value="Histone-fold"/>
    <property type="match status" value="2"/>
</dbReference>
<reference evidence="4 5" key="1">
    <citation type="submission" date="2015-01" db="EMBL/GenBank/DDBJ databases">
        <title>Evolution of Trichinella species and genotypes.</title>
        <authorList>
            <person name="Korhonen P.K."/>
            <person name="Edoardo P."/>
            <person name="Giuseppe L.R."/>
            <person name="Gasser R.B."/>
        </authorList>
    </citation>
    <scope>NUCLEOTIDE SEQUENCE [LARGE SCALE GENOMIC DNA]</scope>
    <source>
        <strain evidence="4">ISS1029</strain>
    </source>
</reference>
<evidence type="ECO:0000313" key="5">
    <source>
        <dbReference type="Proteomes" id="UP000055024"/>
    </source>
</evidence>
<evidence type="ECO:0000313" key="4">
    <source>
        <dbReference type="EMBL" id="KRZ12006.1"/>
    </source>
</evidence>
<dbReference type="Gene3D" id="1.10.20.10">
    <property type="entry name" value="Histone, subunit A"/>
    <property type="match status" value="2"/>
</dbReference>
<organism evidence="4 5">
    <name type="scientific">Trichinella zimbabwensis</name>
    <dbReference type="NCBI Taxonomy" id="268475"/>
    <lineage>
        <taxon>Eukaryota</taxon>
        <taxon>Metazoa</taxon>
        <taxon>Ecdysozoa</taxon>
        <taxon>Nematoda</taxon>
        <taxon>Enoplea</taxon>
        <taxon>Dorylaimia</taxon>
        <taxon>Trichinellida</taxon>
        <taxon>Trichinellidae</taxon>
        <taxon>Trichinella</taxon>
    </lineage>
</organism>
<dbReference type="Pfam" id="PF00125">
    <property type="entry name" value="Histone"/>
    <property type="match status" value="1"/>
</dbReference>
<dbReference type="PANTHER" id="PTHR11426">
    <property type="entry name" value="HISTONE H3"/>
    <property type="match status" value="1"/>
</dbReference>
<evidence type="ECO:0000256" key="2">
    <source>
        <dbReference type="ARBA" id="ARBA00010343"/>
    </source>
</evidence>
<evidence type="ECO:0000256" key="1">
    <source>
        <dbReference type="ARBA" id="ARBA00006846"/>
    </source>
</evidence>
<dbReference type="PRINTS" id="PR00621">
    <property type="entry name" value="HISTONEH2B"/>
</dbReference>
<dbReference type="InterPro" id="IPR000558">
    <property type="entry name" value="Histone_H2B"/>
</dbReference>
<dbReference type="STRING" id="268475.A0A0V1HNB0"/>
<dbReference type="GO" id="GO:0000786">
    <property type="term" value="C:nucleosome"/>
    <property type="evidence" value="ECO:0007669"/>
    <property type="project" value="InterPro"/>
</dbReference>
<dbReference type="AlphaFoldDB" id="A0A0V1HNB0"/>
<dbReference type="EMBL" id="JYDP01000044">
    <property type="protein sequence ID" value="KRZ12006.1"/>
    <property type="molecule type" value="Genomic_DNA"/>
</dbReference>
<dbReference type="GO" id="GO:0046982">
    <property type="term" value="F:protein heterodimerization activity"/>
    <property type="evidence" value="ECO:0007669"/>
    <property type="project" value="InterPro"/>
</dbReference>
<dbReference type="GO" id="GO:0003677">
    <property type="term" value="F:DNA binding"/>
    <property type="evidence" value="ECO:0007669"/>
    <property type="project" value="InterPro"/>
</dbReference>
<dbReference type="InterPro" id="IPR007125">
    <property type="entry name" value="H2A/H2B/H3"/>
</dbReference>
<comment type="caution">
    <text evidence="4">The sequence shown here is derived from an EMBL/GenBank/DDBJ whole genome shotgun (WGS) entry which is preliminary data.</text>
</comment>
<accession>A0A0V1HNB0</accession>
<feature type="domain" description="Core Histone H2A/H2B/H3" evidence="3">
    <location>
        <begin position="162"/>
        <end position="191"/>
    </location>
</feature>
<dbReference type="Proteomes" id="UP000055024">
    <property type="component" value="Unassembled WGS sequence"/>
</dbReference>
<dbReference type="GO" id="GO:0030527">
    <property type="term" value="F:structural constituent of chromatin"/>
    <property type="evidence" value="ECO:0007669"/>
    <property type="project" value="InterPro"/>
</dbReference>
<dbReference type="OrthoDB" id="4025405at2759"/>
<dbReference type="InterPro" id="IPR000164">
    <property type="entry name" value="Histone_H3/CENP-A"/>
</dbReference>
<keyword evidence="5" id="KW-1185">Reference proteome</keyword>
<sequence length="198" mass="22276">MRLRKLNNKFNAFIFISMPLETAVKGKKKAGKLQKAVKSIDQKESFNNYIYEVLKQAYPDTGISSKAMSIMNSFVNDIFDRIADESIHEKFRRLYAYFPLVNLVSTLLVKALKLSLSTLSLSAQQIMAPTKQTARKSTGGKAPCKQLATKAARKSAPNAGEVGLFKDTNLCAIHAKRVIIMPKDIQWARRIREKAKHD</sequence>
<evidence type="ECO:0000259" key="3">
    <source>
        <dbReference type="Pfam" id="PF00125"/>
    </source>
</evidence>
<protein>
    <submittedName>
        <fullName evidence="4">Histone H2B type 1</fullName>
    </submittedName>
</protein>
<dbReference type="SMART" id="SM00427">
    <property type="entry name" value="H2B"/>
    <property type="match status" value="1"/>
</dbReference>
<proteinExistence type="inferred from homology"/>
<gene>
    <name evidence="4" type="ORF">T11_821</name>
</gene>
<dbReference type="InterPro" id="IPR009072">
    <property type="entry name" value="Histone-fold"/>
</dbReference>
<comment type="similarity">
    <text evidence="1">Belongs to the histone H2B family.</text>
</comment>